<evidence type="ECO:0000256" key="4">
    <source>
        <dbReference type="ARBA" id="ARBA00022475"/>
    </source>
</evidence>
<keyword evidence="6 8" id="KW-1133">Transmembrane helix</keyword>
<dbReference type="InterPro" id="IPR004626">
    <property type="entry name" value="RarD"/>
</dbReference>
<keyword evidence="7 8" id="KW-0472">Membrane</keyword>
<evidence type="ECO:0000256" key="1">
    <source>
        <dbReference type="ARBA" id="ARBA00004651"/>
    </source>
</evidence>
<feature type="transmembrane region" description="Helical" evidence="8">
    <location>
        <begin position="204"/>
        <end position="226"/>
    </location>
</feature>
<protein>
    <submittedName>
        <fullName evidence="10">EamA family transporter RarD</fullName>
    </submittedName>
</protein>
<name>A0A7Y6NQ24_9BURK</name>
<feature type="transmembrane region" description="Helical" evidence="8">
    <location>
        <begin position="66"/>
        <end position="86"/>
    </location>
</feature>
<dbReference type="EMBL" id="JABWMJ010000007">
    <property type="protein sequence ID" value="NUZ07215.1"/>
    <property type="molecule type" value="Genomic_DNA"/>
</dbReference>
<evidence type="ECO:0000256" key="3">
    <source>
        <dbReference type="ARBA" id="ARBA00022448"/>
    </source>
</evidence>
<comment type="subcellular location">
    <subcellularLocation>
        <location evidence="1">Cell membrane</location>
        <topology evidence="1">Multi-pass membrane protein</topology>
    </subcellularLocation>
</comment>
<organism evidence="10 11">
    <name type="scientific">Piscinibacter koreensis</name>
    <dbReference type="NCBI Taxonomy" id="2742824"/>
    <lineage>
        <taxon>Bacteria</taxon>
        <taxon>Pseudomonadati</taxon>
        <taxon>Pseudomonadota</taxon>
        <taxon>Betaproteobacteria</taxon>
        <taxon>Burkholderiales</taxon>
        <taxon>Sphaerotilaceae</taxon>
        <taxon>Piscinibacter</taxon>
    </lineage>
</organism>
<feature type="transmembrane region" description="Helical" evidence="8">
    <location>
        <begin position="173"/>
        <end position="192"/>
    </location>
</feature>
<feature type="transmembrane region" description="Helical" evidence="8">
    <location>
        <begin position="98"/>
        <end position="115"/>
    </location>
</feature>
<dbReference type="RefSeq" id="WP_176070068.1">
    <property type="nucleotide sequence ID" value="NZ_JABWMJ010000007.1"/>
</dbReference>
<evidence type="ECO:0000313" key="11">
    <source>
        <dbReference type="Proteomes" id="UP000529637"/>
    </source>
</evidence>
<dbReference type="InterPro" id="IPR037185">
    <property type="entry name" value="EmrE-like"/>
</dbReference>
<dbReference type="Proteomes" id="UP000529637">
    <property type="component" value="Unassembled WGS sequence"/>
</dbReference>
<feature type="transmembrane region" description="Helical" evidence="8">
    <location>
        <begin position="122"/>
        <end position="139"/>
    </location>
</feature>
<accession>A0A7Y6NQ24</accession>
<reference evidence="10 11" key="1">
    <citation type="submission" date="2020-06" db="EMBL/GenBank/DDBJ databases">
        <title>Schlegella sp. ID0723 isolated from air conditioner.</title>
        <authorList>
            <person name="Kim D.Y."/>
            <person name="Kim D.-U."/>
        </authorList>
    </citation>
    <scope>NUCLEOTIDE SEQUENCE [LARGE SCALE GENOMIC DNA]</scope>
    <source>
        <strain evidence="10 11">ID0723</strain>
    </source>
</reference>
<comment type="caution">
    <text evidence="10">The sequence shown here is derived from an EMBL/GenBank/DDBJ whole genome shotgun (WGS) entry which is preliminary data.</text>
</comment>
<keyword evidence="4" id="KW-1003">Cell membrane</keyword>
<evidence type="ECO:0000256" key="8">
    <source>
        <dbReference type="SAM" id="Phobius"/>
    </source>
</evidence>
<evidence type="ECO:0000256" key="5">
    <source>
        <dbReference type="ARBA" id="ARBA00022692"/>
    </source>
</evidence>
<dbReference type="PANTHER" id="PTHR22911:SF137">
    <property type="entry name" value="SOLUTE CARRIER FAMILY 35 MEMBER G2-RELATED"/>
    <property type="match status" value="1"/>
</dbReference>
<evidence type="ECO:0000313" key="10">
    <source>
        <dbReference type="EMBL" id="NUZ07215.1"/>
    </source>
</evidence>
<evidence type="ECO:0000259" key="9">
    <source>
        <dbReference type="Pfam" id="PF00892"/>
    </source>
</evidence>
<dbReference type="AlphaFoldDB" id="A0A7Y6NQ24"/>
<dbReference type="InterPro" id="IPR000620">
    <property type="entry name" value="EamA_dom"/>
</dbReference>
<keyword evidence="11" id="KW-1185">Reference proteome</keyword>
<feature type="transmembrane region" description="Helical" evidence="8">
    <location>
        <begin position="261"/>
        <end position="279"/>
    </location>
</feature>
<feature type="transmembrane region" description="Helical" evidence="8">
    <location>
        <begin position="145"/>
        <end position="161"/>
    </location>
</feature>
<feature type="transmembrane region" description="Helical" evidence="8">
    <location>
        <begin position="238"/>
        <end position="255"/>
    </location>
</feature>
<dbReference type="PANTHER" id="PTHR22911">
    <property type="entry name" value="ACYL-MALONYL CONDENSING ENZYME-RELATED"/>
    <property type="match status" value="1"/>
</dbReference>
<comment type="similarity">
    <text evidence="2">Belongs to the EamA transporter family.</text>
</comment>
<dbReference type="SUPFAM" id="SSF103481">
    <property type="entry name" value="Multidrug resistance efflux transporter EmrE"/>
    <property type="match status" value="2"/>
</dbReference>
<dbReference type="Pfam" id="PF00892">
    <property type="entry name" value="EamA"/>
    <property type="match status" value="1"/>
</dbReference>
<keyword evidence="3" id="KW-0813">Transport</keyword>
<evidence type="ECO:0000256" key="2">
    <source>
        <dbReference type="ARBA" id="ARBA00007362"/>
    </source>
</evidence>
<dbReference type="GO" id="GO:0005886">
    <property type="term" value="C:plasma membrane"/>
    <property type="evidence" value="ECO:0007669"/>
    <property type="project" value="UniProtKB-SubCell"/>
</dbReference>
<keyword evidence="5 8" id="KW-0812">Transmembrane</keyword>
<feature type="domain" description="EamA" evidence="9">
    <location>
        <begin position="4"/>
        <end position="138"/>
    </location>
</feature>
<evidence type="ECO:0000256" key="6">
    <source>
        <dbReference type="ARBA" id="ARBA00022989"/>
    </source>
</evidence>
<dbReference type="NCBIfam" id="TIGR00688">
    <property type="entry name" value="rarD"/>
    <property type="match status" value="1"/>
</dbReference>
<evidence type="ECO:0000256" key="7">
    <source>
        <dbReference type="ARBA" id="ARBA00023136"/>
    </source>
</evidence>
<proteinExistence type="inferred from homology"/>
<feature type="transmembrane region" description="Helical" evidence="8">
    <location>
        <begin position="37"/>
        <end position="54"/>
    </location>
</feature>
<gene>
    <name evidence="10" type="primary">rarD</name>
    <name evidence="10" type="ORF">HQN59_15735</name>
</gene>
<sequence length="300" mass="32490">MNVGALAAGMAFILWGLMPLYLRLVPGVPPLEVLSNRIVWALAVLWVAMVWRGRWGWLRTAREPRVLAAFAASALLLSANWVTYIWAVGQGRIVESSLGYFMTPLVNVLLGYTVLREYPRRAQWVALAIASVGVVWMTVATGALPWIGLILAATFGVYGLLRKVAAIDALEGLTLETTLLAPFGIAGLWWWWGSGPTSFPSAGPAVTVWLLGLGPITAVPLLLFAVGARRLSMASLGMMQYLGPTLQFLVGVWIFDEPFGPDRLVGFGLIWIALAVYSADALRNARLTRRDVAEPATSAG</sequence>